<dbReference type="Gene3D" id="3.10.20.90">
    <property type="entry name" value="Phosphatidylinositol 3-kinase Catalytic Subunit, Chain A, domain 1"/>
    <property type="match status" value="1"/>
</dbReference>
<dbReference type="EMBL" id="AMQN01008606">
    <property type="status" value="NOT_ANNOTATED_CDS"/>
    <property type="molecule type" value="Genomic_DNA"/>
</dbReference>
<dbReference type="HOGENOM" id="CLU_110550_0_0_1"/>
<evidence type="ECO:0000313" key="4">
    <source>
        <dbReference type="EnsemblMetazoa" id="CapteP118382"/>
    </source>
</evidence>
<dbReference type="OrthoDB" id="6108017at2759"/>
<dbReference type="InterPro" id="IPR014352">
    <property type="entry name" value="FERM/acyl-CoA-bd_prot_sf"/>
</dbReference>
<dbReference type="Proteomes" id="UP000014760">
    <property type="component" value="Unassembled WGS sequence"/>
</dbReference>
<keyword evidence="5" id="KW-1185">Reference proteome</keyword>
<name>X1YWZ2_CAPTE</name>
<dbReference type="OMA" id="WIEMQAS"/>
<comment type="similarity">
    <text evidence="1">Belongs to the TRAFAC class myosin-kinesin ATPase superfamily. Myosin family.</text>
</comment>
<dbReference type="SUPFAM" id="SSF54236">
    <property type="entry name" value="Ubiquitin-like"/>
    <property type="match status" value="1"/>
</dbReference>
<reference evidence="4" key="3">
    <citation type="submission" date="2015-06" db="UniProtKB">
        <authorList>
            <consortium name="EnsemblMetazoa"/>
        </authorList>
    </citation>
    <scope>IDENTIFICATION</scope>
</reference>
<feature type="domain" description="FERM" evidence="2">
    <location>
        <begin position="108"/>
        <end position="240"/>
    </location>
</feature>
<feature type="domain" description="MyTH4" evidence="3">
    <location>
        <begin position="1"/>
        <end position="103"/>
    </location>
</feature>
<protein>
    <recommendedName>
        <fullName evidence="6">MyTH4 domain-containing protein</fullName>
    </recommendedName>
</protein>
<reference evidence="5" key="2">
    <citation type="journal article" date="2013" name="Nature">
        <title>Insights into bilaterian evolution from three spiralian genomes.</title>
        <authorList>
            <person name="Simakov O."/>
            <person name="Marletaz F."/>
            <person name="Cho S.J."/>
            <person name="Edsinger-Gonzales E."/>
            <person name="Havlak P."/>
            <person name="Hellsten U."/>
            <person name="Kuo D.H."/>
            <person name="Larsson T."/>
            <person name="Lv J."/>
            <person name="Arendt D."/>
            <person name="Savage R."/>
            <person name="Osoegawa K."/>
            <person name="de Jong P."/>
            <person name="Grimwood J."/>
            <person name="Chapman J.A."/>
            <person name="Shapiro H."/>
            <person name="Aerts A."/>
            <person name="Otillar R.P."/>
            <person name="Terry A.Y."/>
            <person name="Boore J.L."/>
            <person name="Grigoriev I.V."/>
            <person name="Lindberg D.R."/>
            <person name="Seaver E.C."/>
            <person name="Weisblat D.A."/>
            <person name="Putnam N.H."/>
            <person name="Rokhsar D.S."/>
        </authorList>
    </citation>
    <scope>NUCLEOTIDE SEQUENCE</scope>
    <source>
        <strain evidence="5">I ESC-2004</strain>
    </source>
</reference>
<organism evidence="4 5">
    <name type="scientific">Capitella teleta</name>
    <name type="common">Polychaete worm</name>
    <dbReference type="NCBI Taxonomy" id="283909"/>
    <lineage>
        <taxon>Eukaryota</taxon>
        <taxon>Metazoa</taxon>
        <taxon>Spiralia</taxon>
        <taxon>Lophotrochozoa</taxon>
        <taxon>Annelida</taxon>
        <taxon>Polychaeta</taxon>
        <taxon>Sedentaria</taxon>
        <taxon>Scolecida</taxon>
        <taxon>Capitellidae</taxon>
        <taxon>Capitella</taxon>
    </lineage>
</organism>
<dbReference type="Pfam" id="PF00784">
    <property type="entry name" value="MyTH4"/>
    <property type="match status" value="1"/>
</dbReference>
<evidence type="ECO:0000313" key="5">
    <source>
        <dbReference type="Proteomes" id="UP000014760"/>
    </source>
</evidence>
<sequence>MELIHYIIGHCILKPELRNEVYCHVCKQLIKNPLKDSANRYWVFISLLIGSFPPSPWLVPYVQKVLAQSPPIHASVLGKLLQRTLENGVRCQPPSHIEVQCALEKRLVELQITFMDGTYQGLVVDAATSSKEIVQKLCDRIGLKLSFGFSLYISMSSKVASLGSGSDHVLDAVSQCEQIFRDQDGEEEKAPVRLFFRKELFSPWDDFSSDLMATNLIFAQVTRGILLNEYSTESVSEGTI</sequence>
<evidence type="ECO:0008006" key="6">
    <source>
        <dbReference type="Google" id="ProtNLM"/>
    </source>
</evidence>
<proteinExistence type="inferred from homology"/>
<dbReference type="STRING" id="283909.R7UID9"/>
<dbReference type="InterPro" id="IPR038185">
    <property type="entry name" value="MyTH4_dom_sf"/>
</dbReference>
<evidence type="ECO:0000259" key="2">
    <source>
        <dbReference type="PROSITE" id="PS50057"/>
    </source>
</evidence>
<dbReference type="PROSITE" id="PS51016">
    <property type="entry name" value="MYTH4"/>
    <property type="match status" value="1"/>
</dbReference>
<dbReference type="PROSITE" id="PS50057">
    <property type="entry name" value="FERM_3"/>
    <property type="match status" value="1"/>
</dbReference>
<dbReference type="InterPro" id="IPR029071">
    <property type="entry name" value="Ubiquitin-like_domsf"/>
</dbReference>
<dbReference type="InterPro" id="IPR000299">
    <property type="entry name" value="FERM_domain"/>
</dbReference>
<dbReference type="Gene3D" id="1.25.40.530">
    <property type="entry name" value="MyTH4 domain"/>
    <property type="match status" value="1"/>
</dbReference>
<dbReference type="InterPro" id="IPR000857">
    <property type="entry name" value="MyTH4_dom"/>
</dbReference>
<dbReference type="Gene3D" id="1.20.80.10">
    <property type="match status" value="1"/>
</dbReference>
<evidence type="ECO:0000256" key="1">
    <source>
        <dbReference type="ARBA" id="ARBA00008314"/>
    </source>
</evidence>
<accession>X1YWZ2</accession>
<reference evidence="5" key="1">
    <citation type="submission" date="2012-12" db="EMBL/GenBank/DDBJ databases">
        <authorList>
            <person name="Hellsten U."/>
            <person name="Grimwood J."/>
            <person name="Chapman J.A."/>
            <person name="Shapiro H."/>
            <person name="Aerts A."/>
            <person name="Otillar R.P."/>
            <person name="Terry A.Y."/>
            <person name="Boore J.L."/>
            <person name="Simakov O."/>
            <person name="Marletaz F."/>
            <person name="Cho S.-J."/>
            <person name="Edsinger-Gonzales E."/>
            <person name="Havlak P."/>
            <person name="Kuo D.-H."/>
            <person name="Larsson T."/>
            <person name="Lv J."/>
            <person name="Arendt D."/>
            <person name="Savage R."/>
            <person name="Osoegawa K."/>
            <person name="de Jong P."/>
            <person name="Lindberg D.R."/>
            <person name="Seaver E.C."/>
            <person name="Weisblat D.A."/>
            <person name="Putnam N.H."/>
            <person name="Grigoriev I.V."/>
            <person name="Rokhsar D.S."/>
        </authorList>
    </citation>
    <scope>NUCLEOTIDE SEQUENCE</scope>
    <source>
        <strain evidence="5">I ESC-2004</strain>
    </source>
</reference>
<dbReference type="EnsemblMetazoa" id="CapteT118382">
    <property type="protein sequence ID" value="CapteP118382"/>
    <property type="gene ID" value="CapteG118382"/>
</dbReference>
<dbReference type="SMART" id="SM00139">
    <property type="entry name" value="MyTH4"/>
    <property type="match status" value="1"/>
</dbReference>
<dbReference type="Pfam" id="PF21989">
    <property type="entry name" value="RA_2"/>
    <property type="match status" value="1"/>
</dbReference>
<dbReference type="InterPro" id="IPR051567">
    <property type="entry name" value="Unconventional_Myosin_ATPase"/>
</dbReference>
<dbReference type="CDD" id="cd17092">
    <property type="entry name" value="FERM1_F1_Myosin-VII"/>
    <property type="match status" value="1"/>
</dbReference>
<dbReference type="PANTHER" id="PTHR22692">
    <property type="entry name" value="MYOSIN VII, XV"/>
    <property type="match status" value="1"/>
</dbReference>
<evidence type="ECO:0000259" key="3">
    <source>
        <dbReference type="PROSITE" id="PS51016"/>
    </source>
</evidence>
<dbReference type="PANTHER" id="PTHR22692:SF33">
    <property type="entry name" value="MYOSIN"/>
    <property type="match status" value="1"/>
</dbReference>